<reference evidence="2 5" key="2">
    <citation type="submission" date="2019-07" db="EMBL/GenBank/DDBJ databases">
        <title>Whole genome shotgun sequence of Halolactibacillus halophilus NBRC 100868.</title>
        <authorList>
            <person name="Hosoyama A."/>
            <person name="Uohara A."/>
            <person name="Ohji S."/>
            <person name="Ichikawa N."/>
        </authorList>
    </citation>
    <scope>NUCLEOTIDE SEQUENCE [LARGE SCALE GENOMIC DNA]</scope>
    <source>
        <strain evidence="2 5">NBRC 100868</strain>
    </source>
</reference>
<dbReference type="Proteomes" id="UP000321547">
    <property type="component" value="Unassembled WGS sequence"/>
</dbReference>
<dbReference type="OrthoDB" id="2166590at2"/>
<dbReference type="EMBL" id="BJWI01000086">
    <property type="protein sequence ID" value="GEM02942.1"/>
    <property type="molecule type" value="Genomic_DNA"/>
</dbReference>
<evidence type="ECO:0000313" key="4">
    <source>
        <dbReference type="Proteomes" id="UP000242243"/>
    </source>
</evidence>
<name>A0A1I5TBQ2_9BACI</name>
<dbReference type="RefSeq" id="WP_089834061.1">
    <property type="nucleotide sequence ID" value="NZ_BJWI01000086.1"/>
</dbReference>
<feature type="transmembrane region" description="Helical" evidence="1">
    <location>
        <begin position="6"/>
        <end position="24"/>
    </location>
</feature>
<dbReference type="Proteomes" id="UP000242243">
    <property type="component" value="Unassembled WGS sequence"/>
</dbReference>
<reference evidence="3 4" key="1">
    <citation type="submission" date="2016-10" db="EMBL/GenBank/DDBJ databases">
        <authorList>
            <person name="de Groot N.N."/>
        </authorList>
    </citation>
    <scope>NUCLEOTIDE SEQUENCE [LARGE SCALE GENOMIC DNA]</scope>
    <source>
        <strain evidence="3 4">DSM 17073</strain>
    </source>
</reference>
<organism evidence="3 4">
    <name type="scientific">Halolactibacillus halophilus</name>
    <dbReference type="NCBI Taxonomy" id="306540"/>
    <lineage>
        <taxon>Bacteria</taxon>
        <taxon>Bacillati</taxon>
        <taxon>Bacillota</taxon>
        <taxon>Bacilli</taxon>
        <taxon>Bacillales</taxon>
        <taxon>Bacillaceae</taxon>
        <taxon>Halolactibacillus</taxon>
    </lineage>
</organism>
<sequence length="137" mass="16110">MKKKSIVFSVIVLIVLIPILINLFSKVIEPDKVLFVGQQIDEYQGEFTKEIKDKQKILEFENIFDDLNFVKEEWYPEKPADLIFRLDHKDGIFTHFYKVWIDDKEAIVLSAFDSENDITEIAKLSNEKLNDLESIIK</sequence>
<keyword evidence="1" id="KW-1133">Transmembrane helix</keyword>
<evidence type="ECO:0000313" key="5">
    <source>
        <dbReference type="Proteomes" id="UP000321547"/>
    </source>
</evidence>
<keyword evidence="1" id="KW-0812">Transmembrane</keyword>
<gene>
    <name evidence="2" type="ORF">HHA03_24740</name>
    <name evidence="3" type="ORF">SAMN05421839_1724</name>
</gene>
<dbReference type="EMBL" id="FOXC01000072">
    <property type="protein sequence ID" value="SFP80251.1"/>
    <property type="molecule type" value="Genomic_DNA"/>
</dbReference>
<dbReference type="AlphaFoldDB" id="A0A1I5TBQ2"/>
<evidence type="ECO:0000313" key="3">
    <source>
        <dbReference type="EMBL" id="SFP80251.1"/>
    </source>
</evidence>
<evidence type="ECO:0000313" key="2">
    <source>
        <dbReference type="EMBL" id="GEM02942.1"/>
    </source>
</evidence>
<keyword evidence="5" id="KW-1185">Reference proteome</keyword>
<evidence type="ECO:0000256" key="1">
    <source>
        <dbReference type="SAM" id="Phobius"/>
    </source>
</evidence>
<protein>
    <submittedName>
        <fullName evidence="3">Uncharacterized protein</fullName>
    </submittedName>
</protein>
<accession>A0A1I5TBQ2</accession>
<proteinExistence type="predicted"/>
<keyword evidence="1" id="KW-0472">Membrane</keyword>